<feature type="coiled-coil region" evidence="1">
    <location>
        <begin position="237"/>
        <end position="282"/>
    </location>
</feature>
<evidence type="ECO:0000256" key="2">
    <source>
        <dbReference type="SAM" id="MobiDB-lite"/>
    </source>
</evidence>
<dbReference type="Gene3D" id="1.20.5.170">
    <property type="match status" value="1"/>
</dbReference>
<dbReference type="EMBL" id="JAVRJZ010000003">
    <property type="protein sequence ID" value="KAK2724293.1"/>
    <property type="molecule type" value="Genomic_DNA"/>
</dbReference>
<dbReference type="AlphaFoldDB" id="A0AA88IA54"/>
<gene>
    <name evidence="4" type="ORF">QYM36_000967</name>
</gene>
<protein>
    <recommendedName>
        <fullName evidence="3">BZIP domain-containing protein</fullName>
    </recommendedName>
</protein>
<evidence type="ECO:0000256" key="1">
    <source>
        <dbReference type="SAM" id="Coils"/>
    </source>
</evidence>
<proteinExistence type="predicted"/>
<keyword evidence="1" id="KW-0175">Coiled coil</keyword>
<dbReference type="Proteomes" id="UP001187531">
    <property type="component" value="Unassembled WGS sequence"/>
</dbReference>
<name>A0AA88IA54_ARTSF</name>
<dbReference type="InterPro" id="IPR046347">
    <property type="entry name" value="bZIP_sf"/>
</dbReference>
<reference evidence="4" key="1">
    <citation type="submission" date="2023-07" db="EMBL/GenBank/DDBJ databases">
        <title>Chromosome-level genome assembly of Artemia franciscana.</title>
        <authorList>
            <person name="Jo E."/>
        </authorList>
    </citation>
    <scope>NUCLEOTIDE SEQUENCE</scope>
    <source>
        <tissue evidence="4">Whole body</tissue>
    </source>
</reference>
<accession>A0AA88IA54</accession>
<dbReference type="PROSITE" id="PS50217">
    <property type="entry name" value="BZIP"/>
    <property type="match status" value="1"/>
</dbReference>
<organism evidence="4 5">
    <name type="scientific">Artemia franciscana</name>
    <name type="common">Brine shrimp</name>
    <name type="synonym">Artemia sanfranciscana</name>
    <dbReference type="NCBI Taxonomy" id="6661"/>
    <lineage>
        <taxon>Eukaryota</taxon>
        <taxon>Metazoa</taxon>
        <taxon>Ecdysozoa</taxon>
        <taxon>Arthropoda</taxon>
        <taxon>Crustacea</taxon>
        <taxon>Branchiopoda</taxon>
        <taxon>Anostraca</taxon>
        <taxon>Artemiidae</taxon>
        <taxon>Artemia</taxon>
    </lineage>
</organism>
<feature type="domain" description="BZIP" evidence="3">
    <location>
        <begin position="236"/>
        <end position="281"/>
    </location>
</feature>
<dbReference type="PROSITE" id="PS00036">
    <property type="entry name" value="BZIP_BASIC"/>
    <property type="match status" value="1"/>
</dbReference>
<evidence type="ECO:0000259" key="3">
    <source>
        <dbReference type="PROSITE" id="PS50217"/>
    </source>
</evidence>
<dbReference type="GO" id="GO:0003700">
    <property type="term" value="F:DNA-binding transcription factor activity"/>
    <property type="evidence" value="ECO:0007669"/>
    <property type="project" value="InterPro"/>
</dbReference>
<comment type="caution">
    <text evidence="4">The sequence shown here is derived from an EMBL/GenBank/DDBJ whole genome shotgun (WGS) entry which is preliminary data.</text>
</comment>
<evidence type="ECO:0000313" key="4">
    <source>
        <dbReference type="EMBL" id="KAK2724293.1"/>
    </source>
</evidence>
<dbReference type="SUPFAM" id="SSF57959">
    <property type="entry name" value="Leucine zipper domain"/>
    <property type="match status" value="1"/>
</dbReference>
<feature type="region of interest" description="Disordered" evidence="2">
    <location>
        <begin position="54"/>
        <end position="76"/>
    </location>
</feature>
<sequence length="298" mass="33342">MNVNSQYYTSSDMDSSYENFGLDPDWLLMCGTTSFTNQADKLKDILAWEEELNQSQGSNDQMDIKRQSQTNTGTSEVRSVVNEKYNIDQNQNTEGVLPAVSLPGCGSPFLTETYHGSTAAVKLSCSFPKTLMDIQLQMLKSTQKAETESSVNNKGKIDFAPITKGASVLMSVPTSDISFGLETYQVGILPCSSRVDTNIDESRSAKVNTAYQMTKNRCKQDATKDAKNAANCFKTQKERNKEAARAYRKRRRNKEQELKIKFGLLKKKKAVLEEELKSLKELYSKKCGHKKIAQEGVC</sequence>
<keyword evidence="5" id="KW-1185">Reference proteome</keyword>
<dbReference type="Pfam" id="PF07716">
    <property type="entry name" value="bZIP_2"/>
    <property type="match status" value="1"/>
</dbReference>
<dbReference type="InterPro" id="IPR004827">
    <property type="entry name" value="bZIP"/>
</dbReference>
<evidence type="ECO:0000313" key="5">
    <source>
        <dbReference type="Proteomes" id="UP001187531"/>
    </source>
</evidence>